<dbReference type="Proteomes" id="UP000544134">
    <property type="component" value="Unassembled WGS sequence"/>
</dbReference>
<dbReference type="InterPro" id="IPR015813">
    <property type="entry name" value="Pyrv/PenolPyrv_kinase-like_dom"/>
</dbReference>
<dbReference type="EMBL" id="JABBGJ010000068">
    <property type="protein sequence ID" value="NMM04042.1"/>
    <property type="molecule type" value="Genomic_DNA"/>
</dbReference>
<dbReference type="GO" id="GO:0005737">
    <property type="term" value="C:cytoplasm"/>
    <property type="evidence" value="ECO:0007669"/>
    <property type="project" value="TreeGrafter"/>
</dbReference>
<keyword evidence="3" id="KW-0456">Lyase</keyword>
<protein>
    <submittedName>
        <fullName evidence="5">2,4-dihydroxyhept-2-ene-1,7-dioic acid aldolase</fullName>
    </submittedName>
</protein>
<dbReference type="InterPro" id="IPR050251">
    <property type="entry name" value="HpcH-HpaI_aldolase"/>
</dbReference>
<evidence type="ECO:0000256" key="1">
    <source>
        <dbReference type="ARBA" id="ARBA00005568"/>
    </source>
</evidence>
<dbReference type="SUPFAM" id="SSF51621">
    <property type="entry name" value="Phosphoenolpyruvate/pyruvate domain"/>
    <property type="match status" value="1"/>
</dbReference>
<evidence type="ECO:0000256" key="3">
    <source>
        <dbReference type="ARBA" id="ARBA00023239"/>
    </source>
</evidence>
<evidence type="ECO:0000259" key="4">
    <source>
        <dbReference type="Pfam" id="PF03328"/>
    </source>
</evidence>
<dbReference type="Gene3D" id="3.20.20.60">
    <property type="entry name" value="Phosphoenolpyruvate-binding domains"/>
    <property type="match status" value="2"/>
</dbReference>
<dbReference type="InterPro" id="IPR040442">
    <property type="entry name" value="Pyrv_kinase-like_dom_sf"/>
</dbReference>
<dbReference type="PANTHER" id="PTHR30502:SF0">
    <property type="entry name" value="PHOSPHOENOLPYRUVATE CARBOXYLASE FAMILY PROTEIN"/>
    <property type="match status" value="1"/>
</dbReference>
<dbReference type="InterPro" id="IPR005000">
    <property type="entry name" value="Aldolase/citrate-lyase_domain"/>
</dbReference>
<keyword evidence="2" id="KW-0479">Metal-binding</keyword>
<gene>
    <name evidence="5" type="ORF">HHL24_40055</name>
</gene>
<comment type="similarity">
    <text evidence="1">Belongs to the HpcH/HpaI aldolase family.</text>
</comment>
<dbReference type="Pfam" id="PF03328">
    <property type="entry name" value="HpcH_HpaI"/>
    <property type="match status" value="1"/>
</dbReference>
<sequence>MMSATLKQRLANGQSVLMVNPNHVSSSLAEKLTRAGADSIFVDCEHGAAGFEQLQQMAKAARFGGGYTIVRPQSQDRSTITRCLNCGVDGVMVPLVHTAENAREVVRTIRYACPDDYDEKLIIVMIESTQAVENLDEILAVEGIDVFFVGPGDLSQSMGYSPRVAPGARRPQPVVELVDQTLGRIRRAGKFAGTLVVKEDVAHLVEAGAQLLYYHADPFVNDGVNVMRCLSASPVTRQSSVAV</sequence>
<feature type="domain" description="HpcH/HpaI aldolase/citrate lyase" evidence="4">
    <location>
        <begin position="25"/>
        <end position="162"/>
    </location>
</feature>
<reference evidence="5 6" key="1">
    <citation type="submission" date="2020-04" db="EMBL/GenBank/DDBJ databases">
        <title>Paraburkholderia sp. RP-4-7 isolated from soil.</title>
        <authorList>
            <person name="Dahal R.H."/>
        </authorList>
    </citation>
    <scope>NUCLEOTIDE SEQUENCE [LARGE SCALE GENOMIC DNA]</scope>
    <source>
        <strain evidence="5 6">RP-4-7</strain>
    </source>
</reference>
<dbReference type="GO" id="GO:0046872">
    <property type="term" value="F:metal ion binding"/>
    <property type="evidence" value="ECO:0007669"/>
    <property type="project" value="UniProtKB-KW"/>
</dbReference>
<evidence type="ECO:0000256" key="2">
    <source>
        <dbReference type="ARBA" id="ARBA00022723"/>
    </source>
</evidence>
<organism evidence="5 6">
    <name type="scientific">Paraburkholderia polaris</name>
    <dbReference type="NCBI Taxonomy" id="2728848"/>
    <lineage>
        <taxon>Bacteria</taxon>
        <taxon>Pseudomonadati</taxon>
        <taxon>Pseudomonadota</taxon>
        <taxon>Betaproteobacteria</taxon>
        <taxon>Burkholderiales</taxon>
        <taxon>Burkholderiaceae</taxon>
        <taxon>Paraburkholderia</taxon>
    </lineage>
</organism>
<evidence type="ECO:0000313" key="5">
    <source>
        <dbReference type="EMBL" id="NMM04042.1"/>
    </source>
</evidence>
<comment type="caution">
    <text evidence="5">The sequence shown here is derived from an EMBL/GenBank/DDBJ whole genome shotgun (WGS) entry which is preliminary data.</text>
</comment>
<dbReference type="PANTHER" id="PTHR30502">
    <property type="entry name" value="2-KETO-3-DEOXY-L-RHAMNONATE ALDOLASE"/>
    <property type="match status" value="1"/>
</dbReference>
<accession>A0A848IP34</accession>
<evidence type="ECO:0000313" key="6">
    <source>
        <dbReference type="Proteomes" id="UP000544134"/>
    </source>
</evidence>
<dbReference type="AlphaFoldDB" id="A0A848IP34"/>
<proteinExistence type="inferred from homology"/>
<keyword evidence="6" id="KW-1185">Reference proteome</keyword>
<dbReference type="GO" id="GO:0016832">
    <property type="term" value="F:aldehyde-lyase activity"/>
    <property type="evidence" value="ECO:0007669"/>
    <property type="project" value="TreeGrafter"/>
</dbReference>
<name>A0A848IP34_9BURK</name>